<evidence type="ECO:0000256" key="2">
    <source>
        <dbReference type="ARBA" id="ARBA00022679"/>
    </source>
</evidence>
<dbReference type="EMBL" id="LNQE01000654">
    <property type="protein sequence ID" value="KUG25557.1"/>
    <property type="molecule type" value="Genomic_DNA"/>
</dbReference>
<accession>A0A0W8FXB1</accession>
<dbReference type="SUPFAM" id="SSF53448">
    <property type="entry name" value="Nucleotide-diphospho-sugar transferases"/>
    <property type="match status" value="1"/>
</dbReference>
<feature type="domain" description="Glycosyltransferase 2-like" evidence="4">
    <location>
        <begin position="18"/>
        <end position="186"/>
    </location>
</feature>
<dbReference type="AlphaFoldDB" id="A0A0W8FXB1"/>
<comment type="caution">
    <text evidence="5">The sequence shown here is derived from an EMBL/GenBank/DDBJ whole genome shotgun (WGS) entry which is preliminary data.</text>
</comment>
<evidence type="ECO:0000256" key="3">
    <source>
        <dbReference type="SAM" id="Phobius"/>
    </source>
</evidence>
<dbReference type="GO" id="GO:0016757">
    <property type="term" value="F:glycosyltransferase activity"/>
    <property type="evidence" value="ECO:0007669"/>
    <property type="project" value="UniProtKB-KW"/>
</dbReference>
<name>A0A0W8FXB1_9ZZZZ</name>
<gene>
    <name evidence="5" type="ORF">ASZ90_004623</name>
</gene>
<dbReference type="InterPro" id="IPR029044">
    <property type="entry name" value="Nucleotide-diphossugar_trans"/>
</dbReference>
<dbReference type="PANTHER" id="PTHR43630:SF1">
    <property type="entry name" value="POLY-BETA-1,6-N-ACETYL-D-GLUCOSAMINE SYNTHASE"/>
    <property type="match status" value="1"/>
</dbReference>
<evidence type="ECO:0000259" key="4">
    <source>
        <dbReference type="Pfam" id="PF00535"/>
    </source>
</evidence>
<evidence type="ECO:0000313" key="5">
    <source>
        <dbReference type="EMBL" id="KUG25557.1"/>
    </source>
</evidence>
<dbReference type="Gene3D" id="3.90.550.10">
    <property type="entry name" value="Spore Coat Polysaccharide Biosynthesis Protein SpsA, Chain A"/>
    <property type="match status" value="1"/>
</dbReference>
<feature type="transmembrane region" description="Helical" evidence="3">
    <location>
        <begin position="281"/>
        <end position="302"/>
    </location>
</feature>
<keyword evidence="1 5" id="KW-0328">Glycosyltransferase</keyword>
<organism evidence="5">
    <name type="scientific">hydrocarbon metagenome</name>
    <dbReference type="NCBI Taxonomy" id="938273"/>
    <lineage>
        <taxon>unclassified sequences</taxon>
        <taxon>metagenomes</taxon>
        <taxon>ecological metagenomes</taxon>
    </lineage>
</organism>
<keyword evidence="3" id="KW-0472">Membrane</keyword>
<evidence type="ECO:0000256" key="1">
    <source>
        <dbReference type="ARBA" id="ARBA00022676"/>
    </source>
</evidence>
<keyword evidence="2 5" id="KW-0808">Transferase</keyword>
<dbReference type="PANTHER" id="PTHR43630">
    <property type="entry name" value="POLY-BETA-1,6-N-ACETYL-D-GLUCOSAMINE SYNTHASE"/>
    <property type="match status" value="1"/>
</dbReference>
<feature type="transmembrane region" description="Helical" evidence="3">
    <location>
        <begin position="255"/>
        <end position="275"/>
    </location>
</feature>
<keyword evidence="3" id="KW-0812">Transmembrane</keyword>
<sequence>MIALKKSSDLKESNELVSVIIPLRNESGNIESLCNSLNSQTLSKAKFEIIFIDDNSDDGTYDKLLKHKPDNSKIIRVKNGRNNQARKKKALIEGVKNASNPIIISTDADCSFYSCWLEVMSKYFDEKTAIVAGPVDLKSEKSFFSKIQRLEFAGLILTGAGLIGINNPTICSAANFAYRKSVFEEVDGFNDQLGFTSGDDDLLLQKIASQTNYKIKFAYEKEAIVTTHPRTNVGDFLQQRKRWASKSLFYNNKLLVLKIILIFLFYLGLILQLIGGLFFDSLLFITFGLSLLVKIIVEYLVLNYGSKTLYDRKILRPFILAEFIQIPYIIISAIGGLFGNFKWKGDVLKR</sequence>
<keyword evidence="3" id="KW-1133">Transmembrane helix</keyword>
<protein>
    <submittedName>
        <fullName evidence="5">N-acetylglucosaminyltransferase</fullName>
    </submittedName>
</protein>
<feature type="transmembrane region" description="Helical" evidence="3">
    <location>
        <begin position="314"/>
        <end position="338"/>
    </location>
</feature>
<dbReference type="InterPro" id="IPR001173">
    <property type="entry name" value="Glyco_trans_2-like"/>
</dbReference>
<dbReference type="Pfam" id="PF00535">
    <property type="entry name" value="Glycos_transf_2"/>
    <property type="match status" value="1"/>
</dbReference>
<proteinExistence type="predicted"/>
<reference evidence="5" key="1">
    <citation type="journal article" date="2015" name="Proc. Natl. Acad. Sci. U.S.A.">
        <title>Networks of energetic and metabolic interactions define dynamics in microbial communities.</title>
        <authorList>
            <person name="Embree M."/>
            <person name="Liu J.K."/>
            <person name="Al-Bassam M.M."/>
            <person name="Zengler K."/>
        </authorList>
    </citation>
    <scope>NUCLEOTIDE SEQUENCE</scope>
</reference>